<reference evidence="1" key="1">
    <citation type="submission" date="2021-05" db="EMBL/GenBank/DDBJ databases">
        <authorList>
            <person name="Alioto T."/>
            <person name="Alioto T."/>
            <person name="Gomez Garrido J."/>
        </authorList>
    </citation>
    <scope>NUCLEOTIDE SEQUENCE</scope>
</reference>
<dbReference type="EMBL" id="HBUE01300100">
    <property type="protein sequence ID" value="CAG6578449.1"/>
    <property type="molecule type" value="Transcribed_RNA"/>
</dbReference>
<proteinExistence type="predicted"/>
<dbReference type="EMBL" id="HBUE01194124">
    <property type="protein sequence ID" value="CAG6526733.1"/>
    <property type="molecule type" value="Transcribed_RNA"/>
</dbReference>
<name>A0A8D8MDS4_CULPI</name>
<sequence>MHWKWAVQRMQGLYRFQQVNRSVRRVKFQLDSLWLVEHGAIVVHLSEAHFCRVVASFAGGPQRPHLGYQRGRLQLFDLVLEDNFRAQHPGIIEQLVYLAVLDHLQTAHRDATINHPVQ</sequence>
<dbReference type="AlphaFoldDB" id="A0A8D8MDS4"/>
<organism evidence="1">
    <name type="scientific">Culex pipiens</name>
    <name type="common">House mosquito</name>
    <dbReference type="NCBI Taxonomy" id="7175"/>
    <lineage>
        <taxon>Eukaryota</taxon>
        <taxon>Metazoa</taxon>
        <taxon>Ecdysozoa</taxon>
        <taxon>Arthropoda</taxon>
        <taxon>Hexapoda</taxon>
        <taxon>Insecta</taxon>
        <taxon>Pterygota</taxon>
        <taxon>Neoptera</taxon>
        <taxon>Endopterygota</taxon>
        <taxon>Diptera</taxon>
        <taxon>Nematocera</taxon>
        <taxon>Culicoidea</taxon>
        <taxon>Culicidae</taxon>
        <taxon>Culicinae</taxon>
        <taxon>Culicini</taxon>
        <taxon>Culex</taxon>
        <taxon>Culex</taxon>
    </lineage>
</organism>
<accession>A0A8D8MDS4</accession>
<evidence type="ECO:0000313" key="1">
    <source>
        <dbReference type="EMBL" id="CAG6526733.1"/>
    </source>
</evidence>
<protein>
    <submittedName>
        <fullName evidence="1">(northern house mosquito) hypothetical protein</fullName>
    </submittedName>
</protein>